<accession>A0A151RSZ2</accession>
<evidence type="ECO:0000313" key="12">
    <source>
        <dbReference type="EMBL" id="KYP45670.1"/>
    </source>
</evidence>
<feature type="signal peptide" evidence="10">
    <location>
        <begin position="1"/>
        <end position="28"/>
    </location>
</feature>
<evidence type="ECO:0000256" key="7">
    <source>
        <dbReference type="ARBA" id="ARBA00068871"/>
    </source>
</evidence>
<dbReference type="FunFam" id="2.40.70.10:FF:000027">
    <property type="entry name" value="Aspartic proteinase Asp1 isoform A"/>
    <property type="match status" value="1"/>
</dbReference>
<keyword evidence="4" id="KW-0677">Repeat</keyword>
<feature type="active site" evidence="9">
    <location>
        <position position="85"/>
    </location>
</feature>
<evidence type="ECO:0000256" key="10">
    <source>
        <dbReference type="SAM" id="SignalP"/>
    </source>
</evidence>
<dbReference type="FunFam" id="2.40.70.10:FF:000015">
    <property type="entry name" value="Aspartyl protease family protein"/>
    <property type="match status" value="1"/>
</dbReference>
<evidence type="ECO:0000313" key="13">
    <source>
        <dbReference type="Proteomes" id="UP000075243"/>
    </source>
</evidence>
<dbReference type="InterPro" id="IPR021109">
    <property type="entry name" value="Peptidase_aspartic_dom_sf"/>
</dbReference>
<feature type="domain" description="Peptidase A1" evidence="11">
    <location>
        <begin position="67"/>
        <end position="413"/>
    </location>
</feature>
<evidence type="ECO:0000256" key="3">
    <source>
        <dbReference type="ARBA" id="ARBA00022729"/>
    </source>
</evidence>
<dbReference type="PRINTS" id="PR00792">
    <property type="entry name" value="PEPSIN"/>
</dbReference>
<keyword evidence="3 10" id="KW-0732">Signal</keyword>
<dbReference type="Pfam" id="PF14543">
    <property type="entry name" value="TAXi_N"/>
    <property type="match status" value="1"/>
</dbReference>
<dbReference type="PANTHER" id="PTHR13683:SF227">
    <property type="entry name" value="EUKARYOTIC ASPARTYL PROTEASE FAMILY PROTEIN"/>
    <property type="match status" value="1"/>
</dbReference>
<dbReference type="EMBL" id="KQ483583">
    <property type="protein sequence ID" value="KYP45670.1"/>
    <property type="molecule type" value="Genomic_DNA"/>
</dbReference>
<dbReference type="Pfam" id="PF14541">
    <property type="entry name" value="TAXi_C"/>
    <property type="match status" value="1"/>
</dbReference>
<dbReference type="CDD" id="cd05475">
    <property type="entry name" value="nucellin_like"/>
    <property type="match status" value="1"/>
</dbReference>
<proteinExistence type="inferred from homology"/>
<dbReference type="OMA" id="PQKPECL"/>
<evidence type="ECO:0000256" key="1">
    <source>
        <dbReference type="ARBA" id="ARBA00007447"/>
    </source>
</evidence>
<gene>
    <name evidence="12" type="ORF">KK1_032785</name>
</gene>
<name>A0A151RSZ2_CAJCA</name>
<dbReference type="InterPro" id="IPR033121">
    <property type="entry name" value="PEPTIDASE_A1"/>
</dbReference>
<keyword evidence="6" id="KW-0378">Hydrolase</keyword>
<evidence type="ECO:0000259" key="11">
    <source>
        <dbReference type="PROSITE" id="PS51767"/>
    </source>
</evidence>
<dbReference type="PROSITE" id="PS51767">
    <property type="entry name" value="PEPTIDASE_A1"/>
    <property type="match status" value="1"/>
</dbReference>
<keyword evidence="13" id="KW-1185">Reference proteome</keyword>
<evidence type="ECO:0000256" key="2">
    <source>
        <dbReference type="ARBA" id="ARBA00022670"/>
    </source>
</evidence>
<sequence length="482" mass="53181">MDVKSKAISLHLPLLFLLFSAIFPLSFSASNQPRNAKKPTTPSSHNHRLSSSALFKVQGNVYPLGHYTVSLNIGYPPKLYDLDIDSGSDLTWVQCDAPCKGCTKPRDQLYKPNHNLVQCVDQLCSEVHLSTDHHCASPDDQCDYEVEYADHGSSLGVLVRDYVPLQFTNGSVVRPRIAFGCGYDQKYSGFTSPTTAGVLGLGNGRASILSQLHSLGLIRNVVGHCLSARGGGFLFFGYDLIPSSGIVWTPMLPSSSEKHYSLGPADLYFNEKATTVKGLELIFDSGSSYTYFNSQTYQIIVDLVTNDLKGKQLKRATEDPSLPICWKGAKSFNSLSDVKKYFKPLALSFTNSNNLQMHLPPEAYLIITNHGNVCLGILDGTEVGLENLNIIGDISLQDKIVIYDNEKQQIGWVSSNCDRFPKKFLLISYIIVNATSLTRIFFFLFINSVNSHLEGDFPHPYAANLGLFGERCPASYEVTDGQ</sequence>
<keyword evidence="2" id="KW-0645">Protease</keyword>
<evidence type="ECO:0000256" key="9">
    <source>
        <dbReference type="PIRSR" id="PIRSR601461-1"/>
    </source>
</evidence>
<organism evidence="12 13">
    <name type="scientific">Cajanus cajan</name>
    <name type="common">Pigeon pea</name>
    <name type="synonym">Cajanus indicus</name>
    <dbReference type="NCBI Taxonomy" id="3821"/>
    <lineage>
        <taxon>Eukaryota</taxon>
        <taxon>Viridiplantae</taxon>
        <taxon>Streptophyta</taxon>
        <taxon>Embryophyta</taxon>
        <taxon>Tracheophyta</taxon>
        <taxon>Spermatophyta</taxon>
        <taxon>Magnoliopsida</taxon>
        <taxon>eudicotyledons</taxon>
        <taxon>Gunneridae</taxon>
        <taxon>Pentapetalae</taxon>
        <taxon>rosids</taxon>
        <taxon>fabids</taxon>
        <taxon>Fabales</taxon>
        <taxon>Fabaceae</taxon>
        <taxon>Papilionoideae</taxon>
        <taxon>50 kb inversion clade</taxon>
        <taxon>NPAAA clade</taxon>
        <taxon>indigoferoid/millettioid clade</taxon>
        <taxon>Phaseoleae</taxon>
        <taxon>Cajanus</taxon>
    </lineage>
</organism>
<dbReference type="InterPro" id="IPR001461">
    <property type="entry name" value="Aspartic_peptidase_A1"/>
</dbReference>
<dbReference type="SUPFAM" id="SSF50630">
    <property type="entry name" value="Acid proteases"/>
    <property type="match status" value="1"/>
</dbReference>
<dbReference type="GO" id="GO:0004190">
    <property type="term" value="F:aspartic-type endopeptidase activity"/>
    <property type="evidence" value="ECO:0007669"/>
    <property type="project" value="UniProtKB-KW"/>
</dbReference>
<dbReference type="PANTHER" id="PTHR13683">
    <property type="entry name" value="ASPARTYL PROTEASES"/>
    <property type="match status" value="1"/>
</dbReference>
<comment type="similarity">
    <text evidence="1">Belongs to the peptidase A1 family.</text>
</comment>
<evidence type="ECO:0000256" key="8">
    <source>
        <dbReference type="ARBA" id="ARBA00077656"/>
    </source>
</evidence>
<dbReference type="InterPro" id="IPR033823">
    <property type="entry name" value="Nucellin"/>
</dbReference>
<dbReference type="Gramene" id="C.cajan_29863.t">
    <property type="protein sequence ID" value="C.cajan_29863.t"/>
    <property type="gene ID" value="C.cajan_29863"/>
</dbReference>
<dbReference type="GO" id="GO:0006508">
    <property type="term" value="P:proteolysis"/>
    <property type="evidence" value="ECO:0007669"/>
    <property type="project" value="UniProtKB-KW"/>
</dbReference>
<keyword evidence="5" id="KW-0064">Aspartyl protease</keyword>
<evidence type="ECO:0000256" key="5">
    <source>
        <dbReference type="ARBA" id="ARBA00022750"/>
    </source>
</evidence>
<feature type="chain" id="PRO_5007588091" description="Aspartic proteinase Asp1" evidence="10">
    <location>
        <begin position="29"/>
        <end position="482"/>
    </location>
</feature>
<feature type="active site" evidence="9">
    <location>
        <position position="284"/>
    </location>
</feature>
<evidence type="ECO:0000256" key="4">
    <source>
        <dbReference type="ARBA" id="ARBA00022737"/>
    </source>
</evidence>
<dbReference type="AlphaFoldDB" id="A0A151RSZ2"/>
<evidence type="ECO:0000256" key="6">
    <source>
        <dbReference type="ARBA" id="ARBA00022801"/>
    </source>
</evidence>
<dbReference type="InterPro" id="IPR032799">
    <property type="entry name" value="TAXi_C"/>
</dbReference>
<dbReference type="Gene3D" id="2.40.70.10">
    <property type="entry name" value="Acid Proteases"/>
    <property type="match status" value="2"/>
</dbReference>
<dbReference type="STRING" id="3821.A0A151RSZ2"/>
<protein>
    <recommendedName>
        <fullName evidence="7">Aspartic proteinase Asp1</fullName>
    </recommendedName>
    <alternativeName>
        <fullName evidence="8">Nucellin-like protein</fullName>
    </alternativeName>
</protein>
<dbReference type="InterPro" id="IPR032861">
    <property type="entry name" value="TAXi_N"/>
</dbReference>
<reference evidence="12" key="1">
    <citation type="journal article" date="2012" name="Nat. Biotechnol.">
        <title>Draft genome sequence of pigeonpea (Cajanus cajan), an orphan legume crop of resource-poor farmers.</title>
        <authorList>
            <person name="Varshney R.K."/>
            <person name="Chen W."/>
            <person name="Li Y."/>
            <person name="Bharti A.K."/>
            <person name="Saxena R.K."/>
            <person name="Schlueter J.A."/>
            <person name="Donoghue M.T."/>
            <person name="Azam S."/>
            <person name="Fan G."/>
            <person name="Whaley A.M."/>
            <person name="Farmer A.D."/>
            <person name="Sheridan J."/>
            <person name="Iwata A."/>
            <person name="Tuteja R."/>
            <person name="Penmetsa R.V."/>
            <person name="Wu W."/>
            <person name="Upadhyaya H.D."/>
            <person name="Yang S.P."/>
            <person name="Shah T."/>
            <person name="Saxena K.B."/>
            <person name="Michael T."/>
            <person name="McCombie W.R."/>
            <person name="Yang B."/>
            <person name="Zhang G."/>
            <person name="Yang H."/>
            <person name="Wang J."/>
            <person name="Spillane C."/>
            <person name="Cook D.R."/>
            <person name="May G.D."/>
            <person name="Xu X."/>
            <person name="Jackson S.A."/>
        </authorList>
    </citation>
    <scope>NUCLEOTIDE SEQUENCE [LARGE SCALE GENOMIC DNA]</scope>
</reference>
<dbReference type="Proteomes" id="UP000075243">
    <property type="component" value="Unassembled WGS sequence"/>
</dbReference>